<comment type="similarity">
    <text evidence="2">Belongs to the resistance-nodulation-cell division (RND) (TC 2.A.6) family.</text>
</comment>
<dbReference type="Proteomes" id="UP000057609">
    <property type="component" value="Chromosome"/>
</dbReference>
<keyword evidence="7 8" id="KW-0472">Membrane</keyword>
<gene>
    <name evidence="9" type="ORF">GPICK_01240</name>
</gene>
<keyword evidence="10" id="KW-1185">Reference proteome</keyword>
<evidence type="ECO:0000256" key="6">
    <source>
        <dbReference type="ARBA" id="ARBA00022989"/>
    </source>
</evidence>
<dbReference type="GO" id="GO:0008324">
    <property type="term" value="F:monoatomic cation transmembrane transporter activity"/>
    <property type="evidence" value="ECO:0007669"/>
    <property type="project" value="InterPro"/>
</dbReference>
<dbReference type="GO" id="GO:0042910">
    <property type="term" value="F:xenobiotic transmembrane transporter activity"/>
    <property type="evidence" value="ECO:0007669"/>
    <property type="project" value="TreeGrafter"/>
</dbReference>
<evidence type="ECO:0000256" key="4">
    <source>
        <dbReference type="ARBA" id="ARBA00022475"/>
    </source>
</evidence>
<dbReference type="SUPFAM" id="SSF82693">
    <property type="entry name" value="Multidrug efflux transporter AcrB pore domain, PN1, PN2, PC1 and PC2 subdomains"/>
    <property type="match status" value="2"/>
</dbReference>
<dbReference type="InterPro" id="IPR001036">
    <property type="entry name" value="Acrflvin-R"/>
</dbReference>
<evidence type="ECO:0000256" key="5">
    <source>
        <dbReference type="ARBA" id="ARBA00022692"/>
    </source>
</evidence>
<evidence type="ECO:0000313" key="10">
    <source>
        <dbReference type="Proteomes" id="UP000057609"/>
    </source>
</evidence>
<keyword evidence="4" id="KW-1003">Cell membrane</keyword>
<dbReference type="SUPFAM" id="SSF82866">
    <property type="entry name" value="Multidrug efflux transporter AcrB transmembrane domain"/>
    <property type="match status" value="2"/>
</dbReference>
<reference evidence="9 10" key="1">
    <citation type="journal article" date="2015" name="Genome Announc.">
        <title>Complete Genome of Geobacter pickeringii G13T, a Metal-Reducing Isolate from Sedimentary Kaolin Deposits.</title>
        <authorList>
            <person name="Badalamenti J.P."/>
            <person name="Bond D.R."/>
        </authorList>
    </citation>
    <scope>NUCLEOTIDE SEQUENCE [LARGE SCALE GENOMIC DNA]</scope>
    <source>
        <strain evidence="9 10">G13</strain>
    </source>
</reference>
<dbReference type="Gene3D" id="3.30.70.1430">
    <property type="entry name" value="Multidrug efflux transporter AcrB pore domain"/>
    <property type="match status" value="2"/>
</dbReference>
<dbReference type="Gene3D" id="3.30.70.1440">
    <property type="entry name" value="Multidrug efflux transporter AcrB pore domain"/>
    <property type="match status" value="2"/>
</dbReference>
<accession>A0A0B5BDM7</accession>
<dbReference type="NCBIfam" id="TIGR00914">
    <property type="entry name" value="2A0601"/>
    <property type="match status" value="1"/>
</dbReference>
<keyword evidence="6 8" id="KW-1133">Transmembrane helix</keyword>
<dbReference type="RefSeq" id="WP_039739808.1">
    <property type="nucleotide sequence ID" value="NZ_CP009788.1"/>
</dbReference>
<dbReference type="Pfam" id="PF00873">
    <property type="entry name" value="ACR_tran"/>
    <property type="match status" value="2"/>
</dbReference>
<evidence type="ECO:0000313" key="9">
    <source>
        <dbReference type="EMBL" id="AJE02181.1"/>
    </source>
</evidence>
<evidence type="ECO:0000256" key="2">
    <source>
        <dbReference type="ARBA" id="ARBA00010942"/>
    </source>
</evidence>
<evidence type="ECO:0000256" key="7">
    <source>
        <dbReference type="ARBA" id="ARBA00023136"/>
    </source>
</evidence>
<dbReference type="InterPro" id="IPR027463">
    <property type="entry name" value="AcrB_DN_DC_subdom"/>
</dbReference>
<feature type="transmembrane region" description="Helical" evidence="8">
    <location>
        <begin position="12"/>
        <end position="32"/>
    </location>
</feature>
<dbReference type="STRING" id="345632.GPICK_01240"/>
<dbReference type="PANTHER" id="PTHR32063">
    <property type="match status" value="1"/>
</dbReference>
<dbReference type="PROSITE" id="PS51257">
    <property type="entry name" value="PROKAR_LIPOPROTEIN"/>
    <property type="match status" value="1"/>
</dbReference>
<dbReference type="Gene3D" id="3.30.70.1320">
    <property type="entry name" value="Multidrug efflux transporter AcrB pore domain like"/>
    <property type="match status" value="1"/>
</dbReference>
<feature type="transmembrane region" description="Helical" evidence="8">
    <location>
        <begin position="966"/>
        <end position="990"/>
    </location>
</feature>
<protein>
    <submittedName>
        <fullName evidence="9">Cation transporter</fullName>
    </submittedName>
</protein>
<dbReference type="SUPFAM" id="SSF82714">
    <property type="entry name" value="Multidrug efflux transporter AcrB TolC docking domain, DN and DC subdomains"/>
    <property type="match status" value="2"/>
</dbReference>
<feature type="transmembrane region" description="Helical" evidence="8">
    <location>
        <begin position="531"/>
        <end position="550"/>
    </location>
</feature>
<sequence>MIERVITACLRNHSLTILGALLLVVFGCWALLRTPVDAIPDISDNQVIVYATWEGRSSKVIADQVTYPLASSLQGLPRVRAVRSSTMFGVSMVYVIFEDAVDLYWARSRVQERLSQLADRLPRGVTPVLGPDGTGVGHVYWYVLKGNGQSLGELRTIQDTYLRNGLQTVPGVAEVASVGGFEKQYQIDLNPLKLHDLRIPAQAVVRAVSLSNRDVGGDVVERSAAEFQVRGRGYLRGKEDIENIVVATSVSGVPVYVKNLGVVQIGGGSRRGLLDENGEGEVVGGIVVMRSGENAKAVIGRVKEKLAGLGKGLPAGVRVTTAYDRSELIDRAIDTLSHALLEEIVLVTLAHILFLWHFRSILIVTAPLPLAILFSFLCMNLAGMNSNIMSLGGIAIAIGVLVDAGIVMTENVIRHAERHGAGYEEEIVPITEKAAHQVGRPIFFAMAIIILAFVPVFALTGTEGKMFRPLALTKTFAMVSSAILAVTLVPVLCSLLVRGKLRREEDNRLMAALTRLYRPALAWALDNRKKTVATALLLFVVALALTTRIGKEFMPPLNEGSLLFMPVTLPNVSINEAKRLVTLQDRIIRETPEVGYVLGKVGRADTPTDPSPLSMFETIILLKPQEKWRAGMTTEKLVAELNEKLQIPGVGNGWTMPIINRINMLSTGVRTDLGVKIYGDNLDTLSDLAVRAAEILKEVPGAADVVAERTQGGMYLDIEVDRAAAARYGLSADDVNSTIETVLGGMVATSTIEGRGRFPVRVRFLGDYRQDLEAIRRIPIPRGALRAPRTPQAASAAVYSPGGGMAPAGMGTAAGSSVMGETSPTGVGVTGMGGGGDVLLGQVTRISCVPGPAMINAENSFLRSVVFLNVRGRDMGRFVDEARAHLEKKLKLPPGCFMEWSGQYENHLRARKTLQVVVPLVLLIIFVLLVMVYRSVREALHVILAVPFALTGGVYLLYFTGYNFSVAVWVGFIALFGTAVQTGVVMVIYLDEAVARVRKRDGRLTRENLREAVTEGALLRLRPKVMTVSTIVAGLIPIFWSSRTGAEIMKPLATPVLGGMISSLLHVLIVTPVIFAWLRERELAKVDKAVAVGKAEGI</sequence>
<feature type="transmembrane region" description="Helical" evidence="8">
    <location>
        <begin position="442"/>
        <end position="461"/>
    </location>
</feature>
<dbReference type="OrthoDB" id="9798415at2"/>
<feature type="transmembrane region" description="Helical" evidence="8">
    <location>
        <begin position="914"/>
        <end position="933"/>
    </location>
</feature>
<feature type="transmembrane region" description="Helical" evidence="8">
    <location>
        <begin position="1025"/>
        <end position="1042"/>
    </location>
</feature>
<dbReference type="PRINTS" id="PR00702">
    <property type="entry name" value="ACRIFLAVINRP"/>
</dbReference>
<dbReference type="Gene3D" id="1.20.1640.10">
    <property type="entry name" value="Multidrug efflux transporter AcrB transmembrane domain"/>
    <property type="match status" value="3"/>
</dbReference>
<organism evidence="9 10">
    <name type="scientific">Geobacter pickeringii</name>
    <dbReference type="NCBI Taxonomy" id="345632"/>
    <lineage>
        <taxon>Bacteria</taxon>
        <taxon>Pseudomonadati</taxon>
        <taxon>Thermodesulfobacteriota</taxon>
        <taxon>Desulfuromonadia</taxon>
        <taxon>Geobacterales</taxon>
        <taxon>Geobacteraceae</taxon>
        <taxon>Geobacter</taxon>
    </lineage>
</organism>
<dbReference type="EMBL" id="CP009788">
    <property type="protein sequence ID" value="AJE02181.1"/>
    <property type="molecule type" value="Genomic_DNA"/>
</dbReference>
<proteinExistence type="inferred from homology"/>
<name>A0A0B5BDM7_9BACT</name>
<evidence type="ECO:0000256" key="3">
    <source>
        <dbReference type="ARBA" id="ARBA00022448"/>
    </source>
</evidence>
<dbReference type="Gene3D" id="3.30.2090.10">
    <property type="entry name" value="Multidrug efflux transporter AcrB TolC docking domain, DN and DC subdomains"/>
    <property type="match status" value="3"/>
</dbReference>
<keyword evidence="5 8" id="KW-0812">Transmembrane</keyword>
<dbReference type="GO" id="GO:0005886">
    <property type="term" value="C:plasma membrane"/>
    <property type="evidence" value="ECO:0007669"/>
    <property type="project" value="UniProtKB-SubCell"/>
</dbReference>
<dbReference type="PANTHER" id="PTHR32063:SF19">
    <property type="entry name" value="CATION EFFLUX SYSTEM PROTEIN CUSA"/>
    <property type="match status" value="1"/>
</dbReference>
<dbReference type="AlphaFoldDB" id="A0A0B5BDM7"/>
<comment type="subcellular location">
    <subcellularLocation>
        <location evidence="1">Cell membrane</location>
        <topology evidence="1">Multi-pass membrane protein</topology>
    </subcellularLocation>
</comment>
<feature type="transmembrane region" description="Helical" evidence="8">
    <location>
        <begin position="388"/>
        <end position="408"/>
    </location>
</feature>
<dbReference type="KEGG" id="gpi:GPICK_01240"/>
<evidence type="ECO:0000256" key="1">
    <source>
        <dbReference type="ARBA" id="ARBA00004651"/>
    </source>
</evidence>
<feature type="transmembrane region" description="Helical" evidence="8">
    <location>
        <begin position="361"/>
        <end position="382"/>
    </location>
</feature>
<feature type="transmembrane region" description="Helical" evidence="8">
    <location>
        <begin position="940"/>
        <end position="960"/>
    </location>
</feature>
<feature type="transmembrane region" description="Helical" evidence="8">
    <location>
        <begin position="1054"/>
        <end position="1078"/>
    </location>
</feature>
<dbReference type="HOGENOM" id="CLU_002755_1_2_7"/>
<keyword evidence="3" id="KW-0813">Transport</keyword>
<dbReference type="InterPro" id="IPR004763">
    <property type="entry name" value="CusA-like"/>
</dbReference>
<feature type="transmembrane region" description="Helical" evidence="8">
    <location>
        <begin position="476"/>
        <end position="497"/>
    </location>
</feature>
<evidence type="ECO:0000256" key="8">
    <source>
        <dbReference type="SAM" id="Phobius"/>
    </source>
</evidence>